<feature type="domain" description="HNH nuclease" evidence="1">
    <location>
        <begin position="18"/>
        <end position="68"/>
    </location>
</feature>
<sequence length="86" mass="10153">MKRIPQMNQKRSSNHLKVQKEGKELDAYLCFFCNKVDTKNHGHHIILFSENGNTSTDNIITLCPDCHREYHAVRIKIDIGRFYFFP</sequence>
<dbReference type="Proteomes" id="UP000196440">
    <property type="component" value="Unassembled WGS sequence"/>
</dbReference>
<evidence type="ECO:0000313" key="3">
    <source>
        <dbReference type="Proteomes" id="UP000196440"/>
    </source>
</evidence>
<name>A0A209A4N6_YERIN</name>
<protein>
    <recommendedName>
        <fullName evidence="1">HNH nuclease domain-containing protein</fullName>
    </recommendedName>
</protein>
<dbReference type="Pfam" id="PF01844">
    <property type="entry name" value="HNH"/>
    <property type="match status" value="1"/>
</dbReference>
<accession>A0A209A4N6</accession>
<evidence type="ECO:0000313" key="2">
    <source>
        <dbReference type="EMBL" id="OVZ87645.1"/>
    </source>
</evidence>
<dbReference type="InterPro" id="IPR003615">
    <property type="entry name" value="HNH_nuc"/>
</dbReference>
<dbReference type="GO" id="GO:0003676">
    <property type="term" value="F:nucleic acid binding"/>
    <property type="evidence" value="ECO:0007669"/>
    <property type="project" value="InterPro"/>
</dbReference>
<dbReference type="InterPro" id="IPR002711">
    <property type="entry name" value="HNH"/>
</dbReference>
<dbReference type="GO" id="GO:0008270">
    <property type="term" value="F:zinc ion binding"/>
    <property type="evidence" value="ECO:0007669"/>
    <property type="project" value="InterPro"/>
</dbReference>
<proteinExistence type="predicted"/>
<dbReference type="GO" id="GO:0004519">
    <property type="term" value="F:endonuclease activity"/>
    <property type="evidence" value="ECO:0007669"/>
    <property type="project" value="InterPro"/>
</dbReference>
<dbReference type="CDD" id="cd00085">
    <property type="entry name" value="HNHc"/>
    <property type="match status" value="1"/>
</dbReference>
<comment type="caution">
    <text evidence="2">The sequence shown here is derived from an EMBL/GenBank/DDBJ whole genome shotgun (WGS) entry which is preliminary data.</text>
</comment>
<gene>
    <name evidence="2" type="ORF">CBW57_08690</name>
</gene>
<dbReference type="AlphaFoldDB" id="A0A209A4N6"/>
<dbReference type="Gene3D" id="1.10.30.50">
    <property type="match status" value="1"/>
</dbReference>
<reference evidence="2 3" key="1">
    <citation type="submission" date="2017-05" db="EMBL/GenBank/DDBJ databases">
        <title>Whole genome sequencing of Yersinia kristensenii.</title>
        <authorList>
            <person name="Campioni F."/>
        </authorList>
    </citation>
    <scope>NUCLEOTIDE SEQUENCE [LARGE SCALE GENOMIC DNA]</scope>
    <source>
        <strain evidence="2 3">CFSAN060536</strain>
    </source>
</reference>
<organism evidence="2 3">
    <name type="scientific">Yersinia intermedia</name>
    <dbReference type="NCBI Taxonomy" id="631"/>
    <lineage>
        <taxon>Bacteria</taxon>
        <taxon>Pseudomonadati</taxon>
        <taxon>Pseudomonadota</taxon>
        <taxon>Gammaproteobacteria</taxon>
        <taxon>Enterobacterales</taxon>
        <taxon>Yersiniaceae</taxon>
        <taxon>Yersinia</taxon>
    </lineage>
</organism>
<dbReference type="SMART" id="SM00507">
    <property type="entry name" value="HNHc"/>
    <property type="match status" value="1"/>
</dbReference>
<dbReference type="RefSeq" id="WP_087815767.1">
    <property type="nucleotide sequence ID" value="NZ_JAJAVV010000045.1"/>
</dbReference>
<evidence type="ECO:0000259" key="1">
    <source>
        <dbReference type="SMART" id="SM00507"/>
    </source>
</evidence>
<dbReference type="EMBL" id="NHOI01000010">
    <property type="protein sequence ID" value="OVZ87645.1"/>
    <property type="molecule type" value="Genomic_DNA"/>
</dbReference>